<feature type="domain" description="ABC transporter" evidence="12">
    <location>
        <begin position="334"/>
        <end position="582"/>
    </location>
</feature>
<dbReference type="Pfam" id="PF00528">
    <property type="entry name" value="BPD_transp_1"/>
    <property type="match status" value="1"/>
</dbReference>
<evidence type="ECO:0000313" key="14">
    <source>
        <dbReference type="EMBL" id="MBB6627550.1"/>
    </source>
</evidence>
<feature type="domain" description="ABC transmembrane type-1" evidence="13">
    <location>
        <begin position="94"/>
        <end position="283"/>
    </location>
</feature>
<feature type="transmembrane region" description="Helical" evidence="11">
    <location>
        <begin position="207"/>
        <end position="240"/>
    </location>
</feature>
<evidence type="ECO:0000256" key="8">
    <source>
        <dbReference type="ARBA" id="ARBA00022840"/>
    </source>
</evidence>
<keyword evidence="15" id="KW-1185">Reference proteome</keyword>
<dbReference type="Pfam" id="PF08352">
    <property type="entry name" value="oligo_HPY"/>
    <property type="match status" value="1"/>
</dbReference>
<evidence type="ECO:0000259" key="13">
    <source>
        <dbReference type="PROSITE" id="PS50928"/>
    </source>
</evidence>
<comment type="caution">
    <text evidence="14">The sequence shown here is derived from an EMBL/GenBank/DDBJ whole genome shotgun (WGS) entry which is preliminary data.</text>
</comment>
<dbReference type="PANTHER" id="PTHR43297">
    <property type="entry name" value="OLIGOPEPTIDE TRANSPORT ATP-BINDING PROTEIN APPD"/>
    <property type="match status" value="1"/>
</dbReference>
<sequence>MTAAIESAAPEADARAAAEGDAGFVSRLVRQPLTVVCGVVLLLIILAAVLAPVLSQYGPLEQDLRNINAGPSGDHLLGTDQLGRDILARMMYGGRVTLLGMGEAVIVCTLIGVALGIAAGTIGGWVEVVVMRGCDALLAVPALVLLLVVLGIFGNNEAAAMVTLGVIMAPTLARVVYSATIAVREEPYVAGARVAGLTSAQIMRRHILPAVTGPALTLISIVAAIACMAEAGIGYLGLGVLPPDPTWGNMISDAQQAMTINPWMLVPTGGIIVVVALSLTLIGNGIRDAYMGRSSGSVKAYSWRALAPTVSQEPDSRLDDVEVRTDRRNLVLSVRRLTVTMPRGTGEVPIVDDVSFDVHPGEALGMVGESGCGKSMTISGVLRVLPLGARVQAASIMFKGVELTSLSEHELNAYRGRGIGFISQEPISSLNPAFTVGHQLAEAVRLHQRVGKSEGRRIAQELMTRVRLPDPEVVAKKYPHELSGGMAQRVAIARALAGEPELLIADEPTTALDVSVQAEILDLLRELRERSGMALILVTHDWGVVAEACDRAVVMYAGQVVETADVRPLIQSPEHPYTRALLRSSAVGITPRQNLPVIAGAVPSPGSWPGGCRFASRCEFVQPACTAAPIPMVPVDVDASARCILVALRDQVVAK</sequence>
<dbReference type="Pfam" id="PF00005">
    <property type="entry name" value="ABC_tran"/>
    <property type="match status" value="1"/>
</dbReference>
<dbReference type="NCBIfam" id="TIGR01727">
    <property type="entry name" value="oligo_HPY"/>
    <property type="match status" value="1"/>
</dbReference>
<dbReference type="Gene3D" id="3.40.50.300">
    <property type="entry name" value="P-loop containing nucleotide triphosphate hydrolases"/>
    <property type="match status" value="1"/>
</dbReference>
<evidence type="ECO:0000256" key="9">
    <source>
        <dbReference type="ARBA" id="ARBA00022989"/>
    </source>
</evidence>
<dbReference type="InterPro" id="IPR013563">
    <property type="entry name" value="Oligopep_ABC_C"/>
</dbReference>
<dbReference type="InterPro" id="IPR025966">
    <property type="entry name" value="OppC_N"/>
</dbReference>
<keyword evidence="8 14" id="KW-0067">ATP-binding</keyword>
<dbReference type="CDD" id="cd06261">
    <property type="entry name" value="TM_PBP2"/>
    <property type="match status" value="1"/>
</dbReference>
<feature type="transmembrane region" description="Helical" evidence="11">
    <location>
        <begin position="33"/>
        <end position="54"/>
    </location>
</feature>
<evidence type="ECO:0000256" key="1">
    <source>
        <dbReference type="ARBA" id="ARBA00004141"/>
    </source>
</evidence>
<dbReference type="AlphaFoldDB" id="A0A7X0RG58"/>
<organism evidence="14 15">
    <name type="scientific">Nocardioides luti</name>
    <dbReference type="NCBI Taxonomy" id="2761101"/>
    <lineage>
        <taxon>Bacteria</taxon>
        <taxon>Bacillati</taxon>
        <taxon>Actinomycetota</taxon>
        <taxon>Actinomycetes</taxon>
        <taxon>Propionibacteriales</taxon>
        <taxon>Nocardioidaceae</taxon>
        <taxon>Nocardioides</taxon>
    </lineage>
</organism>
<keyword evidence="5" id="KW-1003">Cell membrane</keyword>
<evidence type="ECO:0000259" key="12">
    <source>
        <dbReference type="PROSITE" id="PS50893"/>
    </source>
</evidence>
<keyword evidence="9 11" id="KW-1133">Transmembrane helix</keyword>
<feature type="transmembrane region" description="Helical" evidence="11">
    <location>
        <begin position="159"/>
        <end position="177"/>
    </location>
</feature>
<dbReference type="InterPro" id="IPR003439">
    <property type="entry name" value="ABC_transporter-like_ATP-bd"/>
</dbReference>
<evidence type="ECO:0000256" key="5">
    <source>
        <dbReference type="ARBA" id="ARBA00022475"/>
    </source>
</evidence>
<protein>
    <submittedName>
        <fullName evidence="14">Dipeptide/oligopeptide/nickel ABC transporter permease/ATP-binding protein</fullName>
    </submittedName>
</protein>
<dbReference type="InterPro" id="IPR000515">
    <property type="entry name" value="MetI-like"/>
</dbReference>
<feature type="transmembrane region" description="Helical" evidence="11">
    <location>
        <begin position="104"/>
        <end position="126"/>
    </location>
</feature>
<evidence type="ECO:0000256" key="3">
    <source>
        <dbReference type="ARBA" id="ARBA00005417"/>
    </source>
</evidence>
<evidence type="ECO:0000256" key="6">
    <source>
        <dbReference type="ARBA" id="ARBA00022692"/>
    </source>
</evidence>
<dbReference type="Gene3D" id="1.10.3720.10">
    <property type="entry name" value="MetI-like"/>
    <property type="match status" value="1"/>
</dbReference>
<feature type="transmembrane region" description="Helical" evidence="11">
    <location>
        <begin position="260"/>
        <end position="283"/>
    </location>
</feature>
<dbReference type="Pfam" id="PF12911">
    <property type="entry name" value="OppC_N"/>
    <property type="match status" value="1"/>
</dbReference>
<reference evidence="14 15" key="1">
    <citation type="submission" date="2020-08" db="EMBL/GenBank/DDBJ databases">
        <authorList>
            <person name="Seo M.-J."/>
        </authorList>
    </citation>
    <scope>NUCLEOTIDE SEQUENCE [LARGE SCALE GENOMIC DNA]</scope>
    <source>
        <strain evidence="14 15">KIGAM211</strain>
    </source>
</reference>
<keyword evidence="6 11" id="KW-0812">Transmembrane</keyword>
<dbReference type="GO" id="GO:0015833">
    <property type="term" value="P:peptide transport"/>
    <property type="evidence" value="ECO:0007669"/>
    <property type="project" value="InterPro"/>
</dbReference>
<dbReference type="EMBL" id="JACKXE010000001">
    <property type="protein sequence ID" value="MBB6627550.1"/>
    <property type="molecule type" value="Genomic_DNA"/>
</dbReference>
<dbReference type="PROSITE" id="PS00211">
    <property type="entry name" value="ABC_TRANSPORTER_1"/>
    <property type="match status" value="1"/>
</dbReference>
<dbReference type="RefSeq" id="WP_185252697.1">
    <property type="nucleotide sequence ID" value="NZ_JACKXE010000001.1"/>
</dbReference>
<dbReference type="PANTHER" id="PTHR43297:SF2">
    <property type="entry name" value="DIPEPTIDE TRANSPORT ATP-BINDING PROTEIN DPPD"/>
    <property type="match status" value="1"/>
</dbReference>
<comment type="subcellular location">
    <subcellularLocation>
        <location evidence="11">Cell membrane</location>
        <topology evidence="11">Multi-pass membrane protein</topology>
    </subcellularLocation>
    <subcellularLocation>
        <location evidence="2">Cell membrane</location>
        <topology evidence="2">Peripheral membrane protein</topology>
    </subcellularLocation>
    <subcellularLocation>
        <location evidence="1">Membrane</location>
        <topology evidence="1">Multi-pass membrane protein</topology>
    </subcellularLocation>
</comment>
<keyword evidence="7" id="KW-0547">Nucleotide-binding</keyword>
<dbReference type="GO" id="GO:0016887">
    <property type="term" value="F:ATP hydrolysis activity"/>
    <property type="evidence" value="ECO:0007669"/>
    <property type="project" value="InterPro"/>
</dbReference>
<evidence type="ECO:0000256" key="2">
    <source>
        <dbReference type="ARBA" id="ARBA00004202"/>
    </source>
</evidence>
<dbReference type="CDD" id="cd03257">
    <property type="entry name" value="ABC_NikE_OppD_transporters"/>
    <property type="match status" value="1"/>
</dbReference>
<dbReference type="GO" id="GO:0005524">
    <property type="term" value="F:ATP binding"/>
    <property type="evidence" value="ECO:0007669"/>
    <property type="project" value="UniProtKB-KW"/>
</dbReference>
<dbReference type="FunFam" id="3.40.50.300:FF:000016">
    <property type="entry name" value="Oligopeptide ABC transporter ATP-binding component"/>
    <property type="match status" value="1"/>
</dbReference>
<dbReference type="PROSITE" id="PS50928">
    <property type="entry name" value="ABC_TM1"/>
    <property type="match status" value="1"/>
</dbReference>
<dbReference type="SUPFAM" id="SSF52540">
    <property type="entry name" value="P-loop containing nucleoside triphosphate hydrolases"/>
    <property type="match status" value="1"/>
</dbReference>
<dbReference type="InterPro" id="IPR050388">
    <property type="entry name" value="ABC_Ni/Peptide_Import"/>
</dbReference>
<dbReference type="InterPro" id="IPR027417">
    <property type="entry name" value="P-loop_NTPase"/>
</dbReference>
<name>A0A7X0RG58_9ACTN</name>
<evidence type="ECO:0000256" key="4">
    <source>
        <dbReference type="ARBA" id="ARBA00022448"/>
    </source>
</evidence>
<dbReference type="GO" id="GO:0005886">
    <property type="term" value="C:plasma membrane"/>
    <property type="evidence" value="ECO:0007669"/>
    <property type="project" value="UniProtKB-SubCell"/>
</dbReference>
<keyword evidence="10 11" id="KW-0472">Membrane</keyword>
<evidence type="ECO:0000256" key="11">
    <source>
        <dbReference type="RuleBase" id="RU363032"/>
    </source>
</evidence>
<dbReference type="InterPro" id="IPR017871">
    <property type="entry name" value="ABC_transporter-like_CS"/>
</dbReference>
<dbReference type="SMART" id="SM00382">
    <property type="entry name" value="AAA"/>
    <property type="match status" value="1"/>
</dbReference>
<comment type="similarity">
    <text evidence="3">Belongs to the ABC transporter superfamily.</text>
</comment>
<gene>
    <name evidence="14" type="ORF">H5V45_09465</name>
</gene>
<dbReference type="SUPFAM" id="SSF161098">
    <property type="entry name" value="MetI-like"/>
    <property type="match status" value="1"/>
</dbReference>
<keyword evidence="4 11" id="KW-0813">Transport</keyword>
<dbReference type="InterPro" id="IPR035906">
    <property type="entry name" value="MetI-like_sf"/>
</dbReference>
<dbReference type="PROSITE" id="PS50893">
    <property type="entry name" value="ABC_TRANSPORTER_2"/>
    <property type="match status" value="1"/>
</dbReference>
<comment type="similarity">
    <text evidence="11">Belongs to the binding-protein-dependent transport system permease family.</text>
</comment>
<evidence type="ECO:0000256" key="10">
    <source>
        <dbReference type="ARBA" id="ARBA00023136"/>
    </source>
</evidence>
<accession>A0A7X0RG58</accession>
<evidence type="ECO:0000313" key="15">
    <source>
        <dbReference type="Proteomes" id="UP000523955"/>
    </source>
</evidence>
<dbReference type="GO" id="GO:0055085">
    <property type="term" value="P:transmembrane transport"/>
    <property type="evidence" value="ECO:0007669"/>
    <property type="project" value="InterPro"/>
</dbReference>
<evidence type="ECO:0000256" key="7">
    <source>
        <dbReference type="ARBA" id="ARBA00022741"/>
    </source>
</evidence>
<feature type="transmembrane region" description="Helical" evidence="11">
    <location>
        <begin position="133"/>
        <end position="153"/>
    </location>
</feature>
<dbReference type="InterPro" id="IPR003593">
    <property type="entry name" value="AAA+_ATPase"/>
</dbReference>
<proteinExistence type="inferred from homology"/>
<dbReference type="Proteomes" id="UP000523955">
    <property type="component" value="Unassembled WGS sequence"/>
</dbReference>